<evidence type="ECO:0000256" key="4">
    <source>
        <dbReference type="ARBA" id="ARBA00022475"/>
    </source>
</evidence>
<dbReference type="PANTHER" id="PTHR43553">
    <property type="entry name" value="HEAVY METAL TRANSPORTER"/>
    <property type="match status" value="1"/>
</dbReference>
<dbReference type="Gene3D" id="3.40.50.300">
    <property type="entry name" value="P-loop containing nucleotide triphosphate hydrolases"/>
    <property type="match status" value="1"/>
</dbReference>
<dbReference type="AlphaFoldDB" id="A0A3N5BGD3"/>
<comment type="caution">
    <text evidence="10">The sequence shown here is derived from an EMBL/GenBank/DDBJ whole genome shotgun (WGS) entry which is preliminary data.</text>
</comment>
<organism evidence="10 11">
    <name type="scientific">Abyssicoccus albus</name>
    <dbReference type="NCBI Taxonomy" id="1817405"/>
    <lineage>
        <taxon>Bacteria</taxon>
        <taxon>Bacillati</taxon>
        <taxon>Bacillota</taxon>
        <taxon>Bacilli</taxon>
        <taxon>Bacillales</taxon>
        <taxon>Abyssicoccaceae</taxon>
    </lineage>
</organism>
<evidence type="ECO:0000256" key="1">
    <source>
        <dbReference type="ARBA" id="ARBA00004202"/>
    </source>
</evidence>
<keyword evidence="6 10" id="KW-0067">ATP-binding</keyword>
<dbReference type="GO" id="GO:0015087">
    <property type="term" value="F:cobalt ion transmembrane transporter activity"/>
    <property type="evidence" value="ECO:0007669"/>
    <property type="project" value="UniProtKB-ARBA"/>
</dbReference>
<dbReference type="CDD" id="cd03225">
    <property type="entry name" value="ABC_cobalt_CbiO_domain1"/>
    <property type="match status" value="1"/>
</dbReference>
<protein>
    <submittedName>
        <fullName evidence="10">Energy-coupling factor transport system ATP-binding protein</fullName>
    </submittedName>
</protein>
<dbReference type="InterPro" id="IPR003439">
    <property type="entry name" value="ABC_transporter-like_ATP-bd"/>
</dbReference>
<evidence type="ECO:0000313" key="11">
    <source>
        <dbReference type="Proteomes" id="UP000277108"/>
    </source>
</evidence>
<dbReference type="NCBIfam" id="NF010167">
    <property type="entry name" value="PRK13648.1"/>
    <property type="match status" value="1"/>
</dbReference>
<dbReference type="Pfam" id="PF00005">
    <property type="entry name" value="ABC_tran"/>
    <property type="match status" value="1"/>
</dbReference>
<gene>
    <name evidence="10" type="ORF">EDD62_1214</name>
</gene>
<dbReference type="InterPro" id="IPR017871">
    <property type="entry name" value="ABC_transporter-like_CS"/>
</dbReference>
<dbReference type="GO" id="GO:0042626">
    <property type="term" value="F:ATPase-coupled transmembrane transporter activity"/>
    <property type="evidence" value="ECO:0007669"/>
    <property type="project" value="TreeGrafter"/>
</dbReference>
<dbReference type="InterPro" id="IPR015856">
    <property type="entry name" value="ABC_transpr_CbiO/EcfA_su"/>
</dbReference>
<dbReference type="EMBL" id="RKRK01000003">
    <property type="protein sequence ID" value="RPF56563.1"/>
    <property type="molecule type" value="Genomic_DNA"/>
</dbReference>
<dbReference type="SUPFAM" id="SSF52540">
    <property type="entry name" value="P-loop containing nucleoside triphosphate hydrolases"/>
    <property type="match status" value="1"/>
</dbReference>
<dbReference type="FunFam" id="3.40.50.300:FF:000224">
    <property type="entry name" value="Energy-coupling factor transporter ATP-binding protein EcfA"/>
    <property type="match status" value="1"/>
</dbReference>
<evidence type="ECO:0000313" key="10">
    <source>
        <dbReference type="EMBL" id="RPF56563.1"/>
    </source>
</evidence>
<keyword evidence="8" id="KW-0472">Membrane</keyword>
<dbReference type="GO" id="GO:0043190">
    <property type="term" value="C:ATP-binding cassette (ABC) transporter complex"/>
    <property type="evidence" value="ECO:0007669"/>
    <property type="project" value="TreeGrafter"/>
</dbReference>
<dbReference type="InterPro" id="IPR027417">
    <property type="entry name" value="P-loop_NTPase"/>
</dbReference>
<dbReference type="InterPro" id="IPR003593">
    <property type="entry name" value="AAA+_ATPase"/>
</dbReference>
<dbReference type="GO" id="GO:0005524">
    <property type="term" value="F:ATP binding"/>
    <property type="evidence" value="ECO:0007669"/>
    <property type="project" value="UniProtKB-KW"/>
</dbReference>
<dbReference type="PANTHER" id="PTHR43553:SF24">
    <property type="entry name" value="ENERGY-COUPLING FACTOR TRANSPORTER ATP-BINDING PROTEIN ECFA1"/>
    <property type="match status" value="1"/>
</dbReference>
<dbReference type="PROSITE" id="PS50893">
    <property type="entry name" value="ABC_TRANSPORTER_2"/>
    <property type="match status" value="1"/>
</dbReference>
<dbReference type="PROSITE" id="PS00211">
    <property type="entry name" value="ABC_TRANSPORTER_1"/>
    <property type="match status" value="1"/>
</dbReference>
<dbReference type="RefSeq" id="WP_123807930.1">
    <property type="nucleotide sequence ID" value="NZ_RKRK01000003.1"/>
</dbReference>
<dbReference type="SMART" id="SM00382">
    <property type="entry name" value="AAA"/>
    <property type="match status" value="1"/>
</dbReference>
<keyword evidence="5" id="KW-0547">Nucleotide-binding</keyword>
<keyword evidence="11" id="KW-1185">Reference proteome</keyword>
<proteinExistence type="inferred from homology"/>
<comment type="subcellular location">
    <subcellularLocation>
        <location evidence="1">Cell membrane</location>
        <topology evidence="1">Peripheral membrane protein</topology>
    </subcellularLocation>
</comment>
<evidence type="ECO:0000256" key="5">
    <source>
        <dbReference type="ARBA" id="ARBA00022741"/>
    </source>
</evidence>
<comment type="similarity">
    <text evidence="2">Belongs to the ABC transporter superfamily.</text>
</comment>
<evidence type="ECO:0000256" key="3">
    <source>
        <dbReference type="ARBA" id="ARBA00022448"/>
    </source>
</evidence>
<evidence type="ECO:0000259" key="9">
    <source>
        <dbReference type="PROSITE" id="PS50893"/>
    </source>
</evidence>
<keyword evidence="4" id="KW-1003">Cell membrane</keyword>
<accession>A0A3N5BGD3</accession>
<feature type="domain" description="ABC transporter" evidence="9">
    <location>
        <begin position="2"/>
        <end position="225"/>
    </location>
</feature>
<dbReference type="Proteomes" id="UP000277108">
    <property type="component" value="Unassembled WGS sequence"/>
</dbReference>
<name>A0A3N5BGD3_9BACL</name>
<evidence type="ECO:0000256" key="8">
    <source>
        <dbReference type="ARBA" id="ARBA00023136"/>
    </source>
</evidence>
<evidence type="ECO:0000256" key="2">
    <source>
        <dbReference type="ARBA" id="ARBA00005417"/>
    </source>
</evidence>
<dbReference type="GO" id="GO:0016887">
    <property type="term" value="F:ATP hydrolysis activity"/>
    <property type="evidence" value="ECO:0007669"/>
    <property type="project" value="InterPro"/>
</dbReference>
<keyword evidence="3" id="KW-0813">Transport</keyword>
<evidence type="ECO:0000256" key="7">
    <source>
        <dbReference type="ARBA" id="ARBA00022967"/>
    </source>
</evidence>
<reference evidence="10 11" key="1">
    <citation type="submission" date="2018-11" db="EMBL/GenBank/DDBJ databases">
        <title>Genomic Encyclopedia of Type Strains, Phase IV (KMG-IV): sequencing the most valuable type-strain genomes for metagenomic binning, comparative biology and taxonomic classification.</title>
        <authorList>
            <person name="Goeker M."/>
        </authorList>
    </citation>
    <scope>NUCLEOTIDE SEQUENCE [LARGE SCALE GENOMIC DNA]</scope>
    <source>
        <strain evidence="10 11">DSM 29158</strain>
    </source>
</reference>
<dbReference type="OrthoDB" id="9784332at2"/>
<evidence type="ECO:0000256" key="6">
    <source>
        <dbReference type="ARBA" id="ARBA00022840"/>
    </source>
</evidence>
<keyword evidence="7" id="KW-1278">Translocase</keyword>
<dbReference type="InterPro" id="IPR050095">
    <property type="entry name" value="ECF_ABC_transporter_ATP-bd"/>
</dbReference>
<sequence>MFEFDHVSFQYKQSSERIIDQLSFQIQPTQHIAIIGANGSGKSTIAKLALSILNPTEGKIKEKPNLKKSIVFQNPDNQFVGVTVEDDIAFGLEYHQIPQYEMKDRIYESLELVDMIDYLQHEVSKLSGGQKQRVALAGALAIQPDLIFLDEVTSMLDPNGRQQFGDILKRLKHRQQMSMIQITHDMEEAKLADLVIVMNDGRKIMEGSPEEIFTRVDELRAVGLTVPYAMRIAHEMGMDTSVYITEDELVNRI</sequence>